<keyword evidence="2" id="KW-0808">Transferase</keyword>
<dbReference type="Gene3D" id="3.10.490.10">
    <property type="entry name" value="Gamma-glutamyl cyclotransferase-like"/>
    <property type="match status" value="1"/>
</dbReference>
<evidence type="ECO:0000259" key="5">
    <source>
        <dbReference type="Pfam" id="PF06094"/>
    </source>
</evidence>
<evidence type="ECO:0000256" key="1">
    <source>
        <dbReference type="ARBA" id="ARBA00008861"/>
    </source>
</evidence>
<name>A0A7T6XVC8_PENDI</name>
<dbReference type="AlphaFoldDB" id="A0A7T6XVC8"/>
<evidence type="ECO:0000256" key="4">
    <source>
        <dbReference type="SAM" id="MobiDB-lite"/>
    </source>
</evidence>
<dbReference type="InterPro" id="IPR045038">
    <property type="entry name" value="AIG2-like"/>
</dbReference>
<protein>
    <recommendedName>
        <fullName evidence="3">Putative gamma-glutamylcyclotransferase</fullName>
    </recommendedName>
</protein>
<evidence type="ECO:0000256" key="2">
    <source>
        <dbReference type="ARBA" id="ARBA00022679"/>
    </source>
</evidence>
<evidence type="ECO:0000256" key="3">
    <source>
        <dbReference type="ARBA" id="ARBA00030602"/>
    </source>
</evidence>
<comment type="similarity">
    <text evidence="1">Belongs to the gamma-glutamylcyclotransferase family.</text>
</comment>
<accession>A0A7T6XVC8</accession>
<dbReference type="InterPro" id="IPR009288">
    <property type="entry name" value="AIG2-like_dom"/>
</dbReference>
<dbReference type="PANTHER" id="PTHR31544">
    <property type="entry name" value="AIG2-LIKE PROTEIN D"/>
    <property type="match status" value="1"/>
</dbReference>
<gene>
    <name evidence="6" type="ORF">Pdw03_5709</name>
</gene>
<dbReference type="VEuPathDB" id="FungiDB:PDIP_37150"/>
<dbReference type="InterPro" id="IPR036568">
    <property type="entry name" value="GGCT-like_sf"/>
</dbReference>
<organism evidence="6 7">
    <name type="scientific">Penicillium digitatum</name>
    <name type="common">Green mold</name>
    <dbReference type="NCBI Taxonomy" id="36651"/>
    <lineage>
        <taxon>Eukaryota</taxon>
        <taxon>Fungi</taxon>
        <taxon>Dikarya</taxon>
        <taxon>Ascomycota</taxon>
        <taxon>Pezizomycotina</taxon>
        <taxon>Eurotiomycetes</taxon>
        <taxon>Eurotiomycetidae</taxon>
        <taxon>Eurotiales</taxon>
        <taxon>Aspergillaceae</taxon>
        <taxon>Penicillium</taxon>
    </lineage>
</organism>
<dbReference type="Proteomes" id="UP000595662">
    <property type="component" value="Chromosome 6"/>
</dbReference>
<dbReference type="Pfam" id="PF06094">
    <property type="entry name" value="GGACT"/>
    <property type="match status" value="1"/>
</dbReference>
<dbReference type="EMBL" id="CP060779">
    <property type="protein sequence ID" value="QQK48074.1"/>
    <property type="molecule type" value="Genomic_DNA"/>
</dbReference>
<dbReference type="GO" id="GO:0016740">
    <property type="term" value="F:transferase activity"/>
    <property type="evidence" value="ECO:0007669"/>
    <property type="project" value="UniProtKB-KW"/>
</dbReference>
<reference evidence="6 7" key="1">
    <citation type="submission" date="2020-08" db="EMBL/GenBank/DDBJ databases">
        <title>The completed genome sequence of the pathogenic ascomycete fungus Penicillium digitatum.</title>
        <authorList>
            <person name="Wang M."/>
        </authorList>
    </citation>
    <scope>NUCLEOTIDE SEQUENCE [LARGE SCALE GENOMIC DNA]</scope>
    <source>
        <strain evidence="6 7">PdW03</strain>
    </source>
</reference>
<dbReference type="CDD" id="cd06661">
    <property type="entry name" value="GGCT_like"/>
    <property type="match status" value="1"/>
</dbReference>
<dbReference type="SUPFAM" id="SSF110857">
    <property type="entry name" value="Gamma-glutamyl cyclotransferase-like"/>
    <property type="match status" value="1"/>
</dbReference>
<evidence type="ECO:0000313" key="7">
    <source>
        <dbReference type="Proteomes" id="UP000595662"/>
    </source>
</evidence>
<dbReference type="PANTHER" id="PTHR31544:SF4">
    <property type="entry name" value="GAMMA-GLUTAMYLCYCLOTRANSFERASE-RELATED"/>
    <property type="match status" value="1"/>
</dbReference>
<feature type="compositionally biased region" description="Pro residues" evidence="4">
    <location>
        <begin position="13"/>
        <end position="24"/>
    </location>
</feature>
<evidence type="ECO:0000313" key="6">
    <source>
        <dbReference type="EMBL" id="QQK48074.1"/>
    </source>
</evidence>
<proteinExistence type="inferred from homology"/>
<dbReference type="RefSeq" id="XP_065958079.1">
    <property type="nucleotide sequence ID" value="XM_066101139.1"/>
</dbReference>
<feature type="region of interest" description="Disordered" evidence="4">
    <location>
        <begin position="1"/>
        <end position="28"/>
    </location>
</feature>
<sequence>MSDSAREQMSLNSPPPPPPPPPEIPGSKISSYVLKLRTAPSDYFFQAPNPPKYVDLFDAPTGPYFFYGTLTDPSMIREILGLETEPELRPARLSGYKCKLWGQYPALLDAPDSVVEGAVYHVQTVEHGERLAAYETKNYKVGPCRIRYTDGKEPADNVGYTFKFKGDQTDLSDGIFDLRTRKPFCGHCKIELKKTVSVVNLISVIFGSETQLAPSAKVEKTLAQQVCPAARGRVS</sequence>
<dbReference type="GeneID" id="26229126"/>
<feature type="domain" description="Gamma-glutamylcyclotransferase AIG2-like" evidence="5">
    <location>
        <begin position="64"/>
        <end position="162"/>
    </location>
</feature>
<dbReference type="InterPro" id="IPR013024">
    <property type="entry name" value="GGCT-like"/>
</dbReference>